<keyword evidence="2" id="KW-0808">Transferase</keyword>
<dbReference type="SUPFAM" id="SSF53448">
    <property type="entry name" value="Nucleotide-diphospho-sugar transferases"/>
    <property type="match status" value="1"/>
</dbReference>
<sequence length="333" mass="39636">MNNNIYSNPLISIFTPVYNSEKYIEECIRSVLNQSYTNWNYTLIDNCSSDNSKKIINKYVMNDSRIKLYSNKKYLSQIANWNQGLKKIDRNSKYCKIVHADDWLYSDCIKKMVEIGEKYPNAGIISSYRLEENKVSLDGLAPDEEIVSGKKIAKLYLLNLLYVFGSPSSLLLRTEIIKKNDPFYDDNNIHADTDVCLKILKDWDLGFVHQVLTFTRRHNESNSSIIKKYDTRMIERVKTMKKYGKDFLSEYDYNKRMTRLTNSYHRFLAKKIFELKNISYWRYHYSEMKAADISINWYKVCLYFIFQLFRPIDTYPYIIKGSKDMHATQLRRR</sequence>
<dbReference type="PANTHER" id="PTHR22916:SF3">
    <property type="entry name" value="UDP-GLCNAC:BETAGAL BETA-1,3-N-ACETYLGLUCOSAMINYLTRANSFERASE-LIKE PROTEIN 1"/>
    <property type="match status" value="1"/>
</dbReference>
<accession>D6SKU1</accession>
<dbReference type="Gene3D" id="3.90.550.10">
    <property type="entry name" value="Spore Coat Polysaccharide Biosynthesis Protein SpsA, Chain A"/>
    <property type="match status" value="1"/>
</dbReference>
<comment type="caution">
    <text evidence="2">The sequence shown here is derived from an EMBL/GenBank/DDBJ whole genome shotgun (WGS) entry which is preliminary data.</text>
</comment>
<dbReference type="EMBL" id="ACJN02000001">
    <property type="protein sequence ID" value="EFI35302.1"/>
    <property type="molecule type" value="Genomic_DNA"/>
</dbReference>
<dbReference type="GO" id="GO:0016758">
    <property type="term" value="F:hexosyltransferase activity"/>
    <property type="evidence" value="ECO:0007669"/>
    <property type="project" value="UniProtKB-ARBA"/>
</dbReference>
<dbReference type="Proteomes" id="UP000005496">
    <property type="component" value="Unassembled WGS sequence"/>
</dbReference>
<dbReference type="Pfam" id="PF00535">
    <property type="entry name" value="Glycos_transf_2"/>
    <property type="match status" value="1"/>
</dbReference>
<evidence type="ECO:0000259" key="1">
    <source>
        <dbReference type="Pfam" id="PF00535"/>
    </source>
</evidence>
<dbReference type="eggNOG" id="COG1215">
    <property type="taxonomic scope" value="Bacteria"/>
</dbReference>
<dbReference type="PANTHER" id="PTHR22916">
    <property type="entry name" value="GLYCOSYLTRANSFERASE"/>
    <property type="match status" value="1"/>
</dbReference>
<name>D6SKU1_9BACT</name>
<dbReference type="AlphaFoldDB" id="D6SKU1"/>
<keyword evidence="3" id="KW-1185">Reference proteome</keyword>
<dbReference type="InterPro" id="IPR001173">
    <property type="entry name" value="Glyco_trans_2-like"/>
</dbReference>
<reference evidence="2" key="1">
    <citation type="submission" date="2010-05" db="EMBL/GenBank/DDBJ databases">
        <title>The draft genome of Desulfonatronospira thiodismutans ASO3-1.</title>
        <authorList>
            <consortium name="US DOE Joint Genome Institute (JGI-PGF)"/>
            <person name="Lucas S."/>
            <person name="Copeland A."/>
            <person name="Lapidus A."/>
            <person name="Cheng J.-F."/>
            <person name="Bruce D."/>
            <person name="Goodwin L."/>
            <person name="Pitluck S."/>
            <person name="Chertkov O."/>
            <person name="Brettin T."/>
            <person name="Detter J.C."/>
            <person name="Han C."/>
            <person name="Land M.L."/>
            <person name="Hauser L."/>
            <person name="Kyrpides N."/>
            <person name="Mikhailova N."/>
            <person name="Muyzer G."/>
            <person name="Woyke T."/>
        </authorList>
    </citation>
    <scope>NUCLEOTIDE SEQUENCE [LARGE SCALE GENOMIC DNA]</scope>
    <source>
        <strain evidence="2">ASO3-1</strain>
    </source>
</reference>
<organism evidence="2 3">
    <name type="scientific">Desulfonatronospira thiodismutans ASO3-1</name>
    <dbReference type="NCBI Taxonomy" id="555779"/>
    <lineage>
        <taxon>Bacteria</taxon>
        <taxon>Pseudomonadati</taxon>
        <taxon>Thermodesulfobacteriota</taxon>
        <taxon>Desulfovibrionia</taxon>
        <taxon>Desulfovibrionales</taxon>
        <taxon>Desulfonatronovibrionaceae</taxon>
        <taxon>Desulfonatronospira</taxon>
    </lineage>
</organism>
<evidence type="ECO:0000313" key="2">
    <source>
        <dbReference type="EMBL" id="EFI35302.1"/>
    </source>
</evidence>
<dbReference type="RefSeq" id="WP_008868434.1">
    <property type="nucleotide sequence ID" value="NZ_ACJN02000001.1"/>
</dbReference>
<protein>
    <submittedName>
        <fullName evidence="2">Glycosyl transferase family 2</fullName>
    </submittedName>
</protein>
<dbReference type="OrthoDB" id="9786172at2"/>
<dbReference type="InterPro" id="IPR029044">
    <property type="entry name" value="Nucleotide-diphossugar_trans"/>
</dbReference>
<feature type="domain" description="Glycosyltransferase 2-like" evidence="1">
    <location>
        <begin position="12"/>
        <end position="177"/>
    </location>
</feature>
<evidence type="ECO:0000313" key="3">
    <source>
        <dbReference type="Proteomes" id="UP000005496"/>
    </source>
</evidence>
<proteinExistence type="predicted"/>
<gene>
    <name evidence="2" type="ORF">Dthio_PD2717</name>
</gene>